<feature type="chain" id="PRO_5042196275" description="Transmembrane protein" evidence="3">
    <location>
        <begin position="23"/>
        <end position="217"/>
    </location>
</feature>
<proteinExistence type="predicted"/>
<keyword evidence="2" id="KW-0812">Transmembrane</keyword>
<evidence type="ECO:0000256" key="2">
    <source>
        <dbReference type="SAM" id="Phobius"/>
    </source>
</evidence>
<feature type="region of interest" description="Disordered" evidence="1">
    <location>
        <begin position="188"/>
        <end position="217"/>
    </location>
</feature>
<keyword evidence="3" id="KW-0732">Signal</keyword>
<evidence type="ECO:0000256" key="3">
    <source>
        <dbReference type="SAM" id="SignalP"/>
    </source>
</evidence>
<keyword evidence="5" id="KW-1185">Reference proteome</keyword>
<evidence type="ECO:0000256" key="1">
    <source>
        <dbReference type="SAM" id="MobiDB-lite"/>
    </source>
</evidence>
<feature type="compositionally biased region" description="Polar residues" evidence="1">
    <location>
        <begin position="114"/>
        <end position="126"/>
    </location>
</feature>
<comment type="caution">
    <text evidence="4">The sequence shown here is derived from an EMBL/GenBank/DDBJ whole genome shotgun (WGS) entry which is preliminary data.</text>
</comment>
<protein>
    <recommendedName>
        <fullName evidence="6">Transmembrane protein</fullName>
    </recommendedName>
</protein>
<accession>A0AAD7EWV6</accession>
<organism evidence="4 5">
    <name type="scientific">Mycena albidolilacea</name>
    <dbReference type="NCBI Taxonomy" id="1033008"/>
    <lineage>
        <taxon>Eukaryota</taxon>
        <taxon>Fungi</taxon>
        <taxon>Dikarya</taxon>
        <taxon>Basidiomycota</taxon>
        <taxon>Agaricomycotina</taxon>
        <taxon>Agaricomycetes</taxon>
        <taxon>Agaricomycetidae</taxon>
        <taxon>Agaricales</taxon>
        <taxon>Marasmiineae</taxon>
        <taxon>Mycenaceae</taxon>
        <taxon>Mycena</taxon>
    </lineage>
</organism>
<keyword evidence="2" id="KW-0472">Membrane</keyword>
<evidence type="ECO:0000313" key="5">
    <source>
        <dbReference type="Proteomes" id="UP001218218"/>
    </source>
</evidence>
<sequence>MSPFPSAIVLCVVALSMHSARAQDGKASDIEDKGQNSKIAITGVVIGGILFIIALLALAVYGIDRCMSRRRAKKGPKFTPLPTTSREDEPYRYLMPLKNSRHGPFYPGDPPASPNSRTTVSQPSSPAYSFRAQSVRSFDPYAHGPYYPGPTDSTMPRVATPLRPSFPSSQATLVFEPLPENYRGAPTPVSPSFLHDQRPGTISRTTTNTLDSVSTLR</sequence>
<feature type="compositionally biased region" description="Polar residues" evidence="1">
    <location>
        <begin position="200"/>
        <end position="217"/>
    </location>
</feature>
<evidence type="ECO:0000313" key="4">
    <source>
        <dbReference type="EMBL" id="KAJ7354358.1"/>
    </source>
</evidence>
<feature type="signal peptide" evidence="3">
    <location>
        <begin position="1"/>
        <end position="22"/>
    </location>
</feature>
<reference evidence="4" key="1">
    <citation type="submission" date="2023-03" db="EMBL/GenBank/DDBJ databases">
        <title>Massive genome expansion in bonnet fungi (Mycena s.s.) driven by repeated elements and novel gene families across ecological guilds.</title>
        <authorList>
            <consortium name="Lawrence Berkeley National Laboratory"/>
            <person name="Harder C.B."/>
            <person name="Miyauchi S."/>
            <person name="Viragh M."/>
            <person name="Kuo A."/>
            <person name="Thoen E."/>
            <person name="Andreopoulos B."/>
            <person name="Lu D."/>
            <person name="Skrede I."/>
            <person name="Drula E."/>
            <person name="Henrissat B."/>
            <person name="Morin E."/>
            <person name="Kohler A."/>
            <person name="Barry K."/>
            <person name="LaButti K."/>
            <person name="Morin E."/>
            <person name="Salamov A."/>
            <person name="Lipzen A."/>
            <person name="Mereny Z."/>
            <person name="Hegedus B."/>
            <person name="Baldrian P."/>
            <person name="Stursova M."/>
            <person name="Weitz H."/>
            <person name="Taylor A."/>
            <person name="Grigoriev I.V."/>
            <person name="Nagy L.G."/>
            <person name="Martin F."/>
            <person name="Kauserud H."/>
        </authorList>
    </citation>
    <scope>NUCLEOTIDE SEQUENCE</scope>
    <source>
        <strain evidence="4">CBHHK002</strain>
    </source>
</reference>
<feature type="transmembrane region" description="Helical" evidence="2">
    <location>
        <begin position="38"/>
        <end position="63"/>
    </location>
</feature>
<dbReference type="AlphaFoldDB" id="A0AAD7EWV6"/>
<gene>
    <name evidence="4" type="ORF">DFH08DRAFT_933883</name>
</gene>
<keyword evidence="2" id="KW-1133">Transmembrane helix</keyword>
<feature type="region of interest" description="Disordered" evidence="1">
    <location>
        <begin position="102"/>
        <end position="126"/>
    </location>
</feature>
<dbReference type="Proteomes" id="UP001218218">
    <property type="component" value="Unassembled WGS sequence"/>
</dbReference>
<feature type="region of interest" description="Disordered" evidence="1">
    <location>
        <begin position="72"/>
        <end position="91"/>
    </location>
</feature>
<name>A0AAD7EWV6_9AGAR</name>
<dbReference type="EMBL" id="JARIHO010000010">
    <property type="protein sequence ID" value="KAJ7354358.1"/>
    <property type="molecule type" value="Genomic_DNA"/>
</dbReference>
<evidence type="ECO:0008006" key="6">
    <source>
        <dbReference type="Google" id="ProtNLM"/>
    </source>
</evidence>